<protein>
    <recommendedName>
        <fullName evidence="4">Dolichyl-phosphate-mannose-protein mannosyltransferase</fullName>
    </recommendedName>
</protein>
<gene>
    <name evidence="2" type="ORF">DFR28_101348</name>
</gene>
<dbReference type="InParanoid" id="A0A395JMS4"/>
<dbReference type="Proteomes" id="UP000253083">
    <property type="component" value="Unassembled WGS sequence"/>
</dbReference>
<dbReference type="AlphaFoldDB" id="A0A395JMS4"/>
<feature type="transmembrane region" description="Helical" evidence="1">
    <location>
        <begin position="337"/>
        <end position="354"/>
    </location>
</feature>
<reference evidence="2 3" key="1">
    <citation type="submission" date="2018-06" db="EMBL/GenBank/DDBJ databases">
        <title>Genomic Encyclopedia of Type Strains, Phase IV (KMG-IV): sequencing the most valuable type-strain genomes for metagenomic binning, comparative biology and taxonomic classification.</title>
        <authorList>
            <person name="Goeker M."/>
        </authorList>
    </citation>
    <scope>NUCLEOTIDE SEQUENCE [LARGE SCALE GENOMIC DNA]</scope>
    <source>
        <strain evidence="2 3">DSM 24032</strain>
    </source>
</reference>
<comment type="caution">
    <text evidence="2">The sequence shown here is derived from an EMBL/GenBank/DDBJ whole genome shotgun (WGS) entry which is preliminary data.</text>
</comment>
<accession>A0A395JMS4</accession>
<organism evidence="2 3">
    <name type="scientific">Arenicella xantha</name>
    <dbReference type="NCBI Taxonomy" id="644221"/>
    <lineage>
        <taxon>Bacteria</taxon>
        <taxon>Pseudomonadati</taxon>
        <taxon>Pseudomonadota</taxon>
        <taxon>Gammaproteobacteria</taxon>
        <taxon>Arenicellales</taxon>
        <taxon>Arenicellaceae</taxon>
        <taxon>Arenicella</taxon>
    </lineage>
</organism>
<feature type="transmembrane region" description="Helical" evidence="1">
    <location>
        <begin position="82"/>
        <end position="100"/>
    </location>
</feature>
<dbReference type="EMBL" id="QNRT01000001">
    <property type="protein sequence ID" value="RBP52964.1"/>
    <property type="molecule type" value="Genomic_DNA"/>
</dbReference>
<feature type="transmembrane region" description="Helical" evidence="1">
    <location>
        <begin position="196"/>
        <end position="216"/>
    </location>
</feature>
<feature type="transmembrane region" description="Helical" evidence="1">
    <location>
        <begin position="152"/>
        <end position="184"/>
    </location>
</feature>
<keyword evidence="3" id="KW-1185">Reference proteome</keyword>
<sequence length="490" mass="55696">MVTTIAVQPQGFTHNADMAMSATGVALSRTYYDPNLGVKVNQPGYINNGDFNVYPNWPALGFKAIAAWYQLLGKDSIDNARLLVALLYACTTVLFFAFLLRSEFDFNVAVLSTILFVVLPQHLTYGNIIFADMWLLPFWLLSFLIFTAQPKFYFLIVFIAIFATLNFMWFVFFVIPALVVMLVYRHYALSARQMGLLLLLSVASIWLFQKLLLTVFDNVPLFAELRQWSVFPLLTNIKLSAYLVLKSSARVLYEAIPVLLLVGCVTYLGVVRNGLRLRARHLDSFIFVGLTLFFAVLSLPSWFVTHNTSSVFFSVLIAVTGALVLQSSNQQQPRKTVLLGCLSIVAAVALYAGLPHLTQGRSNIATFKQIVEHISQTDRHTLKRPNVIFSLRSDRGWSRHGLKMAVKEELRAYIFRIRSPKEPIKLVDYFQSSTSKLRRLDAPGFDSSKFYYVTDFPYTEKLLHSNYLSFTEYSLPSGVFLYEFELEVAR</sequence>
<keyword evidence="1" id="KW-1133">Transmembrane helix</keyword>
<proteinExistence type="predicted"/>
<keyword evidence="1" id="KW-0472">Membrane</keyword>
<feature type="transmembrane region" description="Helical" evidence="1">
    <location>
        <begin position="282"/>
        <end position="303"/>
    </location>
</feature>
<feature type="transmembrane region" description="Helical" evidence="1">
    <location>
        <begin position="106"/>
        <end position="123"/>
    </location>
</feature>
<evidence type="ECO:0000256" key="1">
    <source>
        <dbReference type="SAM" id="Phobius"/>
    </source>
</evidence>
<keyword evidence="1" id="KW-0812">Transmembrane</keyword>
<feature type="transmembrane region" description="Helical" evidence="1">
    <location>
        <begin position="309"/>
        <end position="325"/>
    </location>
</feature>
<name>A0A395JMS4_9GAMM</name>
<evidence type="ECO:0000313" key="2">
    <source>
        <dbReference type="EMBL" id="RBP52964.1"/>
    </source>
</evidence>
<evidence type="ECO:0000313" key="3">
    <source>
        <dbReference type="Proteomes" id="UP000253083"/>
    </source>
</evidence>
<evidence type="ECO:0008006" key="4">
    <source>
        <dbReference type="Google" id="ProtNLM"/>
    </source>
</evidence>
<feature type="transmembrane region" description="Helical" evidence="1">
    <location>
        <begin position="251"/>
        <end position="270"/>
    </location>
</feature>